<dbReference type="AlphaFoldDB" id="A0A0A0R2F0"/>
<sequence length="118" mass="13592">MAWHSVSQAQALTGKSRRTLYRDMAAGRVSWRNNADGRRELETTELLRVYGELQPDGTDARHTLSQLVGTEDQAVLLAEIRALRQEVADLKAAVLRLEHHPTPAEPAIVKRWWQRWRR</sequence>
<dbReference type="EMBL" id="KJ541069">
    <property type="protein sequence ID" value="AIU96786.1"/>
    <property type="molecule type" value="Genomic_DNA"/>
</dbReference>
<accession>A0A0A0R2F0</accession>
<protein>
    <submittedName>
        <fullName evidence="2">Putative entry exclusion protein</fullName>
    </submittedName>
</protein>
<evidence type="ECO:0000313" key="2">
    <source>
        <dbReference type="EMBL" id="AIU96786.1"/>
    </source>
</evidence>
<gene>
    <name evidence="2" type="primary">exc1</name>
    <name evidence="2" type="ORF">pG5A4Y201_11</name>
</gene>
<reference evidence="2" key="1">
    <citation type="submission" date="2014-03" db="EMBL/GenBank/DDBJ databases">
        <authorList>
            <person name="Saikia M."/>
            <person name="Chaudhari Y."/>
            <person name="Khan M."/>
            <person name="Devi D."/>
        </authorList>
    </citation>
    <scope>NUCLEOTIDE SEQUENCE</scope>
    <source>
        <strain evidence="2">A4Y201</strain>
        <plasmid evidence="2">pG5A4Y201</plasmid>
    </source>
</reference>
<geneLocation type="plasmid" evidence="2">
    <name>pG5A4Y201</name>
</geneLocation>
<reference evidence="2" key="2">
    <citation type="journal article" date="2015" name="Microb. Drug Resist.">
        <title>Complete Sequence of Four Multidrug-Resistant MOBQ1 Plasmids Harboring blaGES-5 Isolated from Escherichia coli and Serratia marcescens Persisting in a Hospital in Canada.</title>
        <authorList>
            <consortium name="Canadian Nosocomial Infection Surveillance Program"/>
            <person name="Boyd D."/>
            <person name="Taylor G."/>
            <person name="Fuller J."/>
            <person name="Bryce E."/>
            <person name="Embree J."/>
            <person name="Gravel D."/>
            <person name="Katz K."/>
            <person name="Kibsey P."/>
            <person name="Kuhn M."/>
            <person name="Langley J."/>
            <person name="Mataseje L."/>
            <person name="Mitchell R."/>
            <person name="Roscoe D."/>
            <person name="Simor A."/>
            <person name="Thomas E."/>
            <person name="Turgeon N."/>
            <person name="Mulvey M."/>
        </authorList>
    </citation>
    <scope>NUCLEOTIDE SEQUENCE</scope>
    <source>
        <strain evidence="2">A4Y201</strain>
        <plasmid evidence="2">pG5A4Y201</plasmid>
    </source>
</reference>
<proteinExistence type="predicted"/>
<name>A0A0A0R2F0_SERMA</name>
<organism evidence="2">
    <name type="scientific">Serratia marcescens</name>
    <dbReference type="NCBI Taxonomy" id="615"/>
    <lineage>
        <taxon>Bacteria</taxon>
        <taxon>Pseudomonadati</taxon>
        <taxon>Pseudomonadota</taxon>
        <taxon>Gammaproteobacteria</taxon>
        <taxon>Enterobacterales</taxon>
        <taxon>Yersiniaceae</taxon>
        <taxon>Serratia</taxon>
    </lineage>
</organism>
<feature type="coiled-coil region" evidence="1">
    <location>
        <begin position="73"/>
        <end position="100"/>
    </location>
</feature>
<evidence type="ECO:0000256" key="1">
    <source>
        <dbReference type="SAM" id="Coils"/>
    </source>
</evidence>
<keyword evidence="2" id="KW-0614">Plasmid</keyword>
<keyword evidence="1" id="KW-0175">Coiled coil</keyword>
<dbReference type="RefSeq" id="WP_172685806.1">
    <property type="nucleotide sequence ID" value="NZ_KJ541069.1"/>
</dbReference>